<reference evidence="2 3" key="1">
    <citation type="submission" date="2023-03" db="EMBL/GenBank/DDBJ databases">
        <title>Draft genome sequence of Thalassotalea eurytherma JCM 18482T.</title>
        <authorList>
            <person name="Sawabe T."/>
        </authorList>
    </citation>
    <scope>NUCLEOTIDE SEQUENCE [LARGE SCALE GENOMIC DNA]</scope>
    <source>
        <strain evidence="2 3">JCM 18482</strain>
    </source>
</reference>
<dbReference type="CDD" id="cd04301">
    <property type="entry name" value="NAT_SF"/>
    <property type="match status" value="1"/>
</dbReference>
<gene>
    <name evidence="2" type="ORF">theurythT_31510</name>
</gene>
<dbReference type="Proteomes" id="UP001157133">
    <property type="component" value="Unassembled WGS sequence"/>
</dbReference>
<comment type="caution">
    <text evidence="2">The sequence shown here is derived from an EMBL/GenBank/DDBJ whole genome shotgun (WGS) entry which is preliminary data.</text>
</comment>
<evidence type="ECO:0000259" key="1">
    <source>
        <dbReference type="PROSITE" id="PS51186"/>
    </source>
</evidence>
<keyword evidence="3" id="KW-1185">Reference proteome</keyword>
<dbReference type="Pfam" id="PF00583">
    <property type="entry name" value="Acetyltransf_1"/>
    <property type="match status" value="1"/>
</dbReference>
<evidence type="ECO:0000313" key="2">
    <source>
        <dbReference type="EMBL" id="GLX83698.1"/>
    </source>
</evidence>
<dbReference type="SUPFAM" id="SSF55729">
    <property type="entry name" value="Acyl-CoA N-acyltransferases (Nat)"/>
    <property type="match status" value="1"/>
</dbReference>
<dbReference type="InterPro" id="IPR000182">
    <property type="entry name" value="GNAT_dom"/>
</dbReference>
<accession>A0ABQ6H6B6</accession>
<organism evidence="2 3">
    <name type="scientific">Thalassotalea eurytherma</name>
    <dbReference type="NCBI Taxonomy" id="1144278"/>
    <lineage>
        <taxon>Bacteria</taxon>
        <taxon>Pseudomonadati</taxon>
        <taxon>Pseudomonadota</taxon>
        <taxon>Gammaproteobacteria</taxon>
        <taxon>Alteromonadales</taxon>
        <taxon>Colwelliaceae</taxon>
        <taxon>Thalassotalea</taxon>
    </lineage>
</organism>
<dbReference type="RefSeq" id="WP_284209180.1">
    <property type="nucleotide sequence ID" value="NZ_BSSU01000021.1"/>
</dbReference>
<dbReference type="InterPro" id="IPR016181">
    <property type="entry name" value="Acyl_CoA_acyltransferase"/>
</dbReference>
<evidence type="ECO:0000313" key="3">
    <source>
        <dbReference type="Proteomes" id="UP001157133"/>
    </source>
</evidence>
<dbReference type="Gene3D" id="3.40.630.30">
    <property type="match status" value="1"/>
</dbReference>
<dbReference type="EMBL" id="BSSU01000021">
    <property type="protein sequence ID" value="GLX83698.1"/>
    <property type="molecule type" value="Genomic_DNA"/>
</dbReference>
<dbReference type="PROSITE" id="PS51186">
    <property type="entry name" value="GNAT"/>
    <property type="match status" value="1"/>
</dbReference>
<sequence>MSSYQPCRDLSESAGITYNNMHSYYAHYGVDWEQPKILEQISELDNWDILSDGEVIGAFRLAFDSSTCYLRDLQVCQNFQNQGIGAVALAEAIRLAKRQGATKLKLKVFKISPAYRLYIRSGFTCNNEDERFYYMAHNIT</sequence>
<name>A0ABQ6H6B6_9GAMM</name>
<proteinExistence type="predicted"/>
<feature type="domain" description="N-acetyltransferase" evidence="1">
    <location>
        <begin position="5"/>
        <end position="140"/>
    </location>
</feature>
<protein>
    <recommendedName>
        <fullName evidence="1">N-acetyltransferase domain-containing protein</fullName>
    </recommendedName>
</protein>